<reference evidence="4" key="1">
    <citation type="journal article" date="2021" name="Science">
        <title>Hunting the eagle killer: A cyanobacterial neurotoxin causes vacuolar myelinopathy.</title>
        <authorList>
            <person name="Breinlinger S."/>
            <person name="Phillips T.J."/>
            <person name="Haram B.N."/>
            <person name="Mares J."/>
            <person name="Martinez Yerena J.A."/>
            <person name="Hrouzek P."/>
            <person name="Sobotka R."/>
            <person name="Henderson W.M."/>
            <person name="Schmieder P."/>
            <person name="Williams S.M."/>
            <person name="Lauderdale J.D."/>
            <person name="Wilde H.D."/>
            <person name="Gerrin W."/>
            <person name="Kust A."/>
            <person name="Washington J.W."/>
            <person name="Wagner C."/>
            <person name="Geier B."/>
            <person name="Liebeke M."/>
            <person name="Enke H."/>
            <person name="Niedermeyer T.H.J."/>
            <person name="Wilde S.B."/>
        </authorList>
    </citation>
    <scope>NUCLEOTIDE SEQUENCE [LARGE SCALE GENOMIC DNA]</scope>
    <source>
        <strain evidence="4">Thurmond2011</strain>
    </source>
</reference>
<dbReference type="RefSeq" id="WP_208341229.1">
    <property type="nucleotide sequence ID" value="NZ_CAWQFN010000829.1"/>
</dbReference>
<dbReference type="AlphaFoldDB" id="A0AAP5I691"/>
<keyword evidence="4" id="KW-1185">Reference proteome</keyword>
<dbReference type="SUPFAM" id="SSF53474">
    <property type="entry name" value="alpha/beta-Hydrolases"/>
    <property type="match status" value="1"/>
</dbReference>
<comment type="caution">
    <text evidence="3">The sequence shown here is derived from an EMBL/GenBank/DDBJ whole genome shotgun (WGS) entry which is preliminary data.</text>
</comment>
<keyword evidence="3" id="KW-0378">Hydrolase</keyword>
<feature type="chain" id="PRO_5042843009" evidence="1">
    <location>
        <begin position="20"/>
        <end position="380"/>
    </location>
</feature>
<dbReference type="GO" id="GO:0016787">
    <property type="term" value="F:hydrolase activity"/>
    <property type="evidence" value="ECO:0007669"/>
    <property type="project" value="UniProtKB-KW"/>
</dbReference>
<gene>
    <name evidence="3" type="ORF">G7B40_013110</name>
</gene>
<dbReference type="InterPro" id="IPR000073">
    <property type="entry name" value="AB_hydrolase_1"/>
</dbReference>
<dbReference type="Pfam" id="PF12697">
    <property type="entry name" value="Abhydrolase_6"/>
    <property type="match status" value="1"/>
</dbReference>
<dbReference type="InterPro" id="IPR029058">
    <property type="entry name" value="AB_hydrolase_fold"/>
</dbReference>
<protein>
    <submittedName>
        <fullName evidence="3">Alpha/beta hydrolase</fullName>
    </submittedName>
</protein>
<dbReference type="Gene3D" id="3.40.50.1820">
    <property type="entry name" value="alpha/beta hydrolase"/>
    <property type="match status" value="1"/>
</dbReference>
<dbReference type="Proteomes" id="UP000667802">
    <property type="component" value="Unassembled WGS sequence"/>
</dbReference>
<dbReference type="EMBL" id="JAALHA020000005">
    <property type="protein sequence ID" value="MDR9895499.1"/>
    <property type="molecule type" value="Genomic_DNA"/>
</dbReference>
<name>A0AAP5I691_9CYAN</name>
<proteinExistence type="predicted"/>
<evidence type="ECO:0000313" key="4">
    <source>
        <dbReference type="Proteomes" id="UP000667802"/>
    </source>
</evidence>
<evidence type="ECO:0000259" key="2">
    <source>
        <dbReference type="Pfam" id="PF12697"/>
    </source>
</evidence>
<feature type="signal peptide" evidence="1">
    <location>
        <begin position="1"/>
        <end position="19"/>
    </location>
</feature>
<evidence type="ECO:0000313" key="3">
    <source>
        <dbReference type="EMBL" id="MDR9895499.1"/>
    </source>
</evidence>
<organism evidence="3 4">
    <name type="scientific">Aetokthonos hydrillicola Thurmond2011</name>
    <dbReference type="NCBI Taxonomy" id="2712845"/>
    <lineage>
        <taxon>Bacteria</taxon>
        <taxon>Bacillati</taxon>
        <taxon>Cyanobacteriota</taxon>
        <taxon>Cyanophyceae</taxon>
        <taxon>Nostocales</taxon>
        <taxon>Hapalosiphonaceae</taxon>
        <taxon>Aetokthonos</taxon>
    </lineage>
</organism>
<keyword evidence="1" id="KW-0732">Signal</keyword>
<feature type="domain" description="AB hydrolase-1" evidence="2">
    <location>
        <begin position="74"/>
        <end position="329"/>
    </location>
</feature>
<accession>A0AAP5I691</accession>
<sequence length="380" mass="41986">MKQFLYQCLLPLVSLSTIAFQPFTVASAKSPTSSSVKCSETYLPVALSPNESPQYKIYGQLCSKLPIEGRTVQVLVSGLTYNHSYWDFPYQQERYSYVNAITRAGYATFNIDRIGLGKSSRPPADQVNLQSNTYVLAQINQALRNGAIEGVRFDRIINVGHSYGSFGPVIYAASQYGGVDGVILTGFLHNLKLDYAQFALNSFYSAQLDPKFSGQNIPDNYQTTIPGTRGELFYNQQNVDPQVVTLDEQLKDTVTTSEIDSEIDAVLSDTSKNINVPVLLVIGQQDNPFCTPTICNSAESVAALEAPYFSQNAKLQIYVLPNAGHDINLQLNAPLWYKVSRQWSDRFVGKGSISEDEPSDKEESYDSGHKGCLVACDVKK</sequence>
<evidence type="ECO:0000256" key="1">
    <source>
        <dbReference type="SAM" id="SignalP"/>
    </source>
</evidence>